<protein>
    <recommendedName>
        <fullName evidence="4">POTRA domain-containing protein</fullName>
    </recommendedName>
</protein>
<sequence>MPILRNKIRPSRRERVRRIDRAFELFARTLLVLYFFYVLASWISQRETFKITAVVVEGTLAVDPEKVVGNIESFLREPLLWRIDRNNSVLYPKRAIRKAILELNPRVKQVSLVLDEDKRMVASVEEYVPTLLWCPPEHISATTTIITSCYFSDSVGHIFAPAPDYSGNPFLVFATTFPNTSEGVAPSGQSILPADEFAKVNSFLRQLSGLGLTSRVVREVGVHDFIVLTDKPWTIRFLSTNDPVADGANLALVLENLTKDEVTLDALESIDLRFGNKVFYR</sequence>
<proteinExistence type="predicted"/>
<evidence type="ECO:0008006" key="4">
    <source>
        <dbReference type="Google" id="ProtNLM"/>
    </source>
</evidence>
<evidence type="ECO:0000256" key="1">
    <source>
        <dbReference type="SAM" id="Phobius"/>
    </source>
</evidence>
<keyword evidence="1" id="KW-0812">Transmembrane</keyword>
<dbReference type="STRING" id="1798661.A3D65_01480"/>
<keyword evidence="1" id="KW-0472">Membrane</keyword>
<organism evidence="2 3">
    <name type="scientific">Candidatus Lloydbacteria bacterium RIFCSPHIGHO2_02_FULL_50_13</name>
    <dbReference type="NCBI Taxonomy" id="1798661"/>
    <lineage>
        <taxon>Bacteria</taxon>
        <taxon>Candidatus Lloydiibacteriota</taxon>
    </lineage>
</organism>
<gene>
    <name evidence="2" type="ORF">A3D65_01480</name>
</gene>
<reference evidence="2 3" key="1">
    <citation type="journal article" date="2016" name="Nat. Commun.">
        <title>Thousands of microbial genomes shed light on interconnected biogeochemical processes in an aquifer system.</title>
        <authorList>
            <person name="Anantharaman K."/>
            <person name="Brown C.T."/>
            <person name="Hug L.A."/>
            <person name="Sharon I."/>
            <person name="Castelle C.J."/>
            <person name="Probst A.J."/>
            <person name="Thomas B.C."/>
            <person name="Singh A."/>
            <person name="Wilkins M.J."/>
            <person name="Karaoz U."/>
            <person name="Brodie E.L."/>
            <person name="Williams K.H."/>
            <person name="Hubbard S.S."/>
            <person name="Banfield J.F."/>
        </authorList>
    </citation>
    <scope>NUCLEOTIDE SEQUENCE [LARGE SCALE GENOMIC DNA]</scope>
</reference>
<keyword evidence="1" id="KW-1133">Transmembrane helix</keyword>
<dbReference type="AlphaFoldDB" id="A0A1G2D276"/>
<dbReference type="Proteomes" id="UP000177996">
    <property type="component" value="Unassembled WGS sequence"/>
</dbReference>
<name>A0A1G2D276_9BACT</name>
<dbReference type="EMBL" id="MHLL01000053">
    <property type="protein sequence ID" value="OGZ07756.1"/>
    <property type="molecule type" value="Genomic_DNA"/>
</dbReference>
<feature type="transmembrane region" description="Helical" evidence="1">
    <location>
        <begin position="21"/>
        <end position="43"/>
    </location>
</feature>
<comment type="caution">
    <text evidence="2">The sequence shown here is derived from an EMBL/GenBank/DDBJ whole genome shotgun (WGS) entry which is preliminary data.</text>
</comment>
<evidence type="ECO:0000313" key="2">
    <source>
        <dbReference type="EMBL" id="OGZ07756.1"/>
    </source>
</evidence>
<accession>A0A1G2D276</accession>
<evidence type="ECO:0000313" key="3">
    <source>
        <dbReference type="Proteomes" id="UP000177996"/>
    </source>
</evidence>